<gene>
    <name evidence="1" type="ORF">FB45DRAFT_999897</name>
</gene>
<sequence length="248" mass="28539">MSFLCACLPIPRNPGGGGVRPLLLERLVSLFTGEKLAASEGVVALPTILRDPHLRDILALLLVLQPDHHGKRGGEDTDTDTLFIPLIASILNRSPRDVQAALDDRRKLAPYVERHENTVALKTFVRDRLVENAHASLKRRKGEIVDVGYYHSVVARWCLGTRWSEYPLILLYAAERWEYHLTRSTRSAILYREIRDSSWPRRLQAYEYKWLKSTITWLWEGEREQERDLAIVELDAHLEEIARRVKGA</sequence>
<dbReference type="AlphaFoldDB" id="A0AAD7C747"/>
<evidence type="ECO:0000313" key="2">
    <source>
        <dbReference type="Proteomes" id="UP001221142"/>
    </source>
</evidence>
<dbReference type="Proteomes" id="UP001221142">
    <property type="component" value="Unassembled WGS sequence"/>
</dbReference>
<protein>
    <submittedName>
        <fullName evidence="1">Uncharacterized protein</fullName>
    </submittedName>
</protein>
<reference evidence="1" key="1">
    <citation type="submission" date="2023-03" db="EMBL/GenBank/DDBJ databases">
        <title>Massive genome expansion in bonnet fungi (Mycena s.s.) driven by repeated elements and novel gene families across ecological guilds.</title>
        <authorList>
            <consortium name="Lawrence Berkeley National Laboratory"/>
            <person name="Harder C.B."/>
            <person name="Miyauchi S."/>
            <person name="Viragh M."/>
            <person name="Kuo A."/>
            <person name="Thoen E."/>
            <person name="Andreopoulos B."/>
            <person name="Lu D."/>
            <person name="Skrede I."/>
            <person name="Drula E."/>
            <person name="Henrissat B."/>
            <person name="Morin E."/>
            <person name="Kohler A."/>
            <person name="Barry K."/>
            <person name="LaButti K."/>
            <person name="Morin E."/>
            <person name="Salamov A."/>
            <person name="Lipzen A."/>
            <person name="Mereny Z."/>
            <person name="Hegedus B."/>
            <person name="Baldrian P."/>
            <person name="Stursova M."/>
            <person name="Weitz H."/>
            <person name="Taylor A."/>
            <person name="Grigoriev I.V."/>
            <person name="Nagy L.G."/>
            <person name="Martin F."/>
            <person name="Kauserud H."/>
        </authorList>
    </citation>
    <scope>NUCLEOTIDE SEQUENCE</scope>
    <source>
        <strain evidence="1">9284</strain>
    </source>
</reference>
<dbReference type="EMBL" id="JARKIF010000004">
    <property type="protein sequence ID" value="KAJ7641063.1"/>
    <property type="molecule type" value="Genomic_DNA"/>
</dbReference>
<keyword evidence="2" id="KW-1185">Reference proteome</keyword>
<evidence type="ECO:0000313" key="1">
    <source>
        <dbReference type="EMBL" id="KAJ7641063.1"/>
    </source>
</evidence>
<proteinExistence type="predicted"/>
<comment type="caution">
    <text evidence="1">The sequence shown here is derived from an EMBL/GenBank/DDBJ whole genome shotgun (WGS) entry which is preliminary data.</text>
</comment>
<organism evidence="1 2">
    <name type="scientific">Roridomyces roridus</name>
    <dbReference type="NCBI Taxonomy" id="1738132"/>
    <lineage>
        <taxon>Eukaryota</taxon>
        <taxon>Fungi</taxon>
        <taxon>Dikarya</taxon>
        <taxon>Basidiomycota</taxon>
        <taxon>Agaricomycotina</taxon>
        <taxon>Agaricomycetes</taxon>
        <taxon>Agaricomycetidae</taxon>
        <taxon>Agaricales</taxon>
        <taxon>Marasmiineae</taxon>
        <taxon>Mycenaceae</taxon>
        <taxon>Roridomyces</taxon>
    </lineage>
</organism>
<name>A0AAD7C747_9AGAR</name>
<accession>A0AAD7C747</accession>